<evidence type="ECO:0000256" key="3">
    <source>
        <dbReference type="SAM" id="Phobius"/>
    </source>
</evidence>
<comment type="caution">
    <text evidence="4">The sequence shown here is derived from an EMBL/GenBank/DDBJ whole genome shotgun (WGS) entry which is preliminary data.</text>
</comment>
<keyword evidence="5" id="KW-1185">Reference proteome</keyword>
<dbReference type="PANTHER" id="PTHR33365">
    <property type="entry name" value="YALI0B05434P"/>
    <property type="match status" value="1"/>
</dbReference>
<dbReference type="PANTHER" id="PTHR33365:SF7">
    <property type="entry name" value="TAT PATHWAY SIGNAL SEQUENCE"/>
    <property type="match status" value="1"/>
</dbReference>
<feature type="region of interest" description="Disordered" evidence="2">
    <location>
        <begin position="1"/>
        <end position="36"/>
    </location>
</feature>
<keyword evidence="3" id="KW-0812">Transmembrane</keyword>
<accession>A0A559M744</accession>
<evidence type="ECO:0000256" key="1">
    <source>
        <dbReference type="ARBA" id="ARBA00035112"/>
    </source>
</evidence>
<dbReference type="GO" id="GO:0043386">
    <property type="term" value="P:mycotoxin biosynthetic process"/>
    <property type="evidence" value="ECO:0007669"/>
    <property type="project" value="InterPro"/>
</dbReference>
<keyword evidence="3" id="KW-1133">Transmembrane helix</keyword>
<name>A0A559M744_9HELO</name>
<evidence type="ECO:0000256" key="2">
    <source>
        <dbReference type="SAM" id="MobiDB-lite"/>
    </source>
</evidence>
<reference evidence="4 5" key="1">
    <citation type="submission" date="2018-05" db="EMBL/GenBank/DDBJ databases">
        <title>Genome sequencing and assembly of the regulated plant pathogen Lachnellula willkommii and related sister species for the development of diagnostic species identification markers.</title>
        <authorList>
            <person name="Giroux E."/>
            <person name="Bilodeau G."/>
        </authorList>
    </citation>
    <scope>NUCLEOTIDE SEQUENCE [LARGE SCALE GENOMIC DNA]</scope>
    <source>
        <strain evidence="4 5">CBS 172.35</strain>
    </source>
</reference>
<dbReference type="Pfam" id="PF11807">
    <property type="entry name" value="UstYa"/>
    <property type="match status" value="1"/>
</dbReference>
<dbReference type="EMBL" id="QGML01001562">
    <property type="protein sequence ID" value="TVY88765.1"/>
    <property type="molecule type" value="Genomic_DNA"/>
</dbReference>
<organism evidence="4 5">
    <name type="scientific">Lachnellula willkommii</name>
    <dbReference type="NCBI Taxonomy" id="215461"/>
    <lineage>
        <taxon>Eukaryota</taxon>
        <taxon>Fungi</taxon>
        <taxon>Dikarya</taxon>
        <taxon>Ascomycota</taxon>
        <taxon>Pezizomycotina</taxon>
        <taxon>Leotiomycetes</taxon>
        <taxon>Helotiales</taxon>
        <taxon>Lachnaceae</taxon>
        <taxon>Lachnellula</taxon>
    </lineage>
</organism>
<feature type="compositionally biased region" description="Polar residues" evidence="2">
    <location>
        <begin position="1"/>
        <end position="25"/>
    </location>
</feature>
<comment type="similarity">
    <text evidence="1">Belongs to the ustYa family.</text>
</comment>
<sequence length="286" mass="32573">MSQSQEYSVVGSSARASSETANGSASYHKPDDFSEKETLIDEAPQKPHRRSCWVQRLCAFCIHLAIFLTYTILATLALDSRTKTVQQSRNLLYSPANEVLRWQLHQFNSGDGHEGPYSGYPRPELDEAWENLLGNMNVRLSLDDLKAFNREEDAVQLPDGSGFAGTLNIYHEIHCVKWMHTYMYQEHYYPNLDDAQREENRLHSEHCLNHLRKSAICHGDVGLVTYRWGEGSLKPFAAATSHQCIDFDALTDWTNNRTIDMFKPGYLVHPTLGPVYSEGEGKDLME</sequence>
<dbReference type="InterPro" id="IPR021765">
    <property type="entry name" value="UstYa-like"/>
</dbReference>
<dbReference type="AlphaFoldDB" id="A0A559M744"/>
<evidence type="ECO:0000313" key="4">
    <source>
        <dbReference type="EMBL" id="TVY88765.1"/>
    </source>
</evidence>
<keyword evidence="3" id="KW-0472">Membrane</keyword>
<proteinExistence type="inferred from homology"/>
<gene>
    <name evidence="4" type="primary">cctO_1</name>
    <name evidence="4" type="ORF">LAWI1_G004619</name>
</gene>
<dbReference type="Proteomes" id="UP000315522">
    <property type="component" value="Unassembled WGS sequence"/>
</dbReference>
<feature type="transmembrane region" description="Helical" evidence="3">
    <location>
        <begin position="57"/>
        <end position="78"/>
    </location>
</feature>
<evidence type="ECO:0000313" key="5">
    <source>
        <dbReference type="Proteomes" id="UP000315522"/>
    </source>
</evidence>
<protein>
    <submittedName>
        <fullName evidence="4">Cyclochlorotine biosynthesis protein</fullName>
    </submittedName>
</protein>